<protein>
    <submittedName>
        <fullName evidence="16">Glucagon-like peptide 2 receptor</fullName>
    </submittedName>
</protein>
<feature type="domain" description="G-protein coupled receptors family 2 profile 2" evidence="14">
    <location>
        <begin position="178"/>
        <end position="440"/>
    </location>
</feature>
<dbReference type="Proteomes" id="UP001652624">
    <property type="component" value="Chromosome 12"/>
</dbReference>
<sequence length="541" mass="61495">MRLGRSRAGFARRQTGPQPGVHPKLTGTPAALGTKSVPFHRKLSLCAPARPFLILLLLVSIQQVTGSLLEKTVQKWSQYRENCLRDLRNEASGVFCNGTFDQYVCWPHSSPGDVSVPCPDYLPGWTEESSGRVHRHCLAGGIWQTLENSTVIWQDDSECSEKHNFKEDEKRRDLLSTLQLLYTVGYSLSLVSLCLALTLLLLFRKLHCTRNYIHMNLFASFILRALAVLMKDVVIHKSYSKRPNHVDGWMSYMPEMATSCRALYVLQHYFVGTNYSWLLVEGLYLNSLLEPTLLSERWLWPRYLLLGWAFPGLYVVPWSIARSFLEDTGCWGTNGNMKIWWIIRGPLMLCVAVNLFIFMKILKLVISKLKAHQMGFGDYKCRLAKSALVLIPLLGVHELAFTFILDDYTFGISRHLRLFFQLTLSSFHGFLVALLYCFANGEVKAELWKHWARPSGFRAWLLEKHFQFLGKCPKRLSKGDGTETLQKLRPLPGIGPLLLMTVQGPGGRGARPPRGHSLSESSEGDFTLAHTMEEILEESEI</sequence>
<evidence type="ECO:0000256" key="3">
    <source>
        <dbReference type="ARBA" id="ARBA00022475"/>
    </source>
</evidence>
<dbReference type="PANTHER" id="PTHR45620:SF23">
    <property type="entry name" value="GLUCAGON-LIKE PEPTIDE 2 RECEPTOR"/>
    <property type="match status" value="1"/>
</dbReference>
<keyword evidence="10" id="KW-0807">Transducer</keyword>
<dbReference type="InterPro" id="IPR050332">
    <property type="entry name" value="GPCR_2"/>
</dbReference>
<dbReference type="GeneID" id="103113946"/>
<feature type="transmembrane region" description="Helical" evidence="12">
    <location>
        <begin position="180"/>
        <end position="203"/>
    </location>
</feature>
<evidence type="ECO:0000256" key="6">
    <source>
        <dbReference type="ARBA" id="ARBA00023040"/>
    </source>
</evidence>
<accession>A0ABM3YH73</accession>
<feature type="region of interest" description="Disordered" evidence="11">
    <location>
        <begin position="1"/>
        <end position="27"/>
    </location>
</feature>
<evidence type="ECO:0000256" key="5">
    <source>
        <dbReference type="ARBA" id="ARBA00022989"/>
    </source>
</evidence>
<dbReference type="PROSITE" id="PS00649">
    <property type="entry name" value="G_PROTEIN_RECEP_F2_1"/>
    <property type="match status" value="1"/>
</dbReference>
<evidence type="ECO:0000256" key="10">
    <source>
        <dbReference type="ARBA" id="ARBA00023224"/>
    </source>
</evidence>
<keyword evidence="6" id="KW-0297">G-protein coupled receptor</keyword>
<evidence type="ECO:0000256" key="7">
    <source>
        <dbReference type="ARBA" id="ARBA00023136"/>
    </source>
</evidence>
<dbReference type="Gene3D" id="4.10.1240.10">
    <property type="entry name" value="GPCR, family 2, extracellular hormone receptor domain"/>
    <property type="match status" value="1"/>
</dbReference>
<feature type="domain" description="G-protein coupled receptors family 2 profile 1" evidence="13">
    <location>
        <begin position="82"/>
        <end position="163"/>
    </location>
</feature>
<dbReference type="PROSITE" id="PS50227">
    <property type="entry name" value="G_PROTEIN_RECEP_F2_3"/>
    <property type="match status" value="1"/>
</dbReference>
<dbReference type="PROSITE" id="PS50261">
    <property type="entry name" value="G_PROTEIN_RECEP_F2_4"/>
    <property type="match status" value="1"/>
</dbReference>
<evidence type="ECO:0000313" key="15">
    <source>
        <dbReference type="Proteomes" id="UP001652624"/>
    </source>
</evidence>
<proteinExistence type="inferred from homology"/>
<keyword evidence="5 12" id="KW-1133">Transmembrane helix</keyword>
<feature type="transmembrane region" description="Helical" evidence="12">
    <location>
        <begin position="341"/>
        <end position="362"/>
    </location>
</feature>
<evidence type="ECO:0000313" key="16">
    <source>
        <dbReference type="RefSeq" id="XP_060060409.1"/>
    </source>
</evidence>
<keyword evidence="15" id="KW-1185">Reference proteome</keyword>
<evidence type="ECO:0000259" key="14">
    <source>
        <dbReference type="PROSITE" id="PS50261"/>
    </source>
</evidence>
<evidence type="ECO:0000256" key="4">
    <source>
        <dbReference type="ARBA" id="ARBA00022692"/>
    </source>
</evidence>
<dbReference type="RefSeq" id="XP_060060409.1">
    <property type="nucleotide sequence ID" value="XM_060204426.1"/>
</dbReference>
<dbReference type="InterPro" id="IPR036445">
    <property type="entry name" value="GPCR_2_extracell_dom_sf"/>
</dbReference>
<dbReference type="SMART" id="SM00008">
    <property type="entry name" value="HormR"/>
    <property type="match status" value="1"/>
</dbReference>
<keyword evidence="7 12" id="KW-0472">Membrane</keyword>
<keyword evidence="8" id="KW-0675">Receptor</keyword>
<dbReference type="InterPro" id="IPR000832">
    <property type="entry name" value="GPCR_2_secretin-like"/>
</dbReference>
<reference evidence="16" key="1">
    <citation type="submission" date="2025-08" db="UniProtKB">
        <authorList>
            <consortium name="RefSeq"/>
        </authorList>
    </citation>
    <scope>IDENTIFICATION</scope>
</reference>
<dbReference type="SUPFAM" id="SSF111418">
    <property type="entry name" value="Hormone receptor domain"/>
    <property type="match status" value="1"/>
</dbReference>
<dbReference type="Pfam" id="PF02793">
    <property type="entry name" value="HRM"/>
    <property type="match status" value="1"/>
</dbReference>
<feature type="transmembrane region" description="Helical" evidence="12">
    <location>
        <begin position="383"/>
        <end position="405"/>
    </location>
</feature>
<dbReference type="Gene3D" id="1.20.1070.10">
    <property type="entry name" value="Rhodopsin 7-helix transmembrane proteins"/>
    <property type="match status" value="1"/>
</dbReference>
<evidence type="ECO:0000256" key="1">
    <source>
        <dbReference type="ARBA" id="ARBA00004651"/>
    </source>
</evidence>
<keyword evidence="4 12" id="KW-0812">Transmembrane</keyword>
<evidence type="ECO:0000259" key="13">
    <source>
        <dbReference type="PROSITE" id="PS50227"/>
    </source>
</evidence>
<dbReference type="InterPro" id="IPR017983">
    <property type="entry name" value="GPCR_2_secretin-like_CS"/>
</dbReference>
<keyword evidence="3" id="KW-1003">Cell membrane</keyword>
<dbReference type="PANTHER" id="PTHR45620">
    <property type="entry name" value="PDF RECEPTOR-LIKE PROTEIN-RELATED"/>
    <property type="match status" value="1"/>
</dbReference>
<evidence type="ECO:0000256" key="11">
    <source>
        <dbReference type="SAM" id="MobiDB-lite"/>
    </source>
</evidence>
<dbReference type="PRINTS" id="PR00249">
    <property type="entry name" value="GPCRSECRETIN"/>
</dbReference>
<evidence type="ECO:0000256" key="2">
    <source>
        <dbReference type="ARBA" id="ARBA00005314"/>
    </source>
</evidence>
<name>A0ABM3YH73_ERIEU</name>
<gene>
    <name evidence="16" type="primary">GLP2R</name>
</gene>
<dbReference type="InterPro" id="IPR001879">
    <property type="entry name" value="GPCR_2_extracellular_dom"/>
</dbReference>
<feature type="transmembrane region" description="Helical" evidence="12">
    <location>
        <begin position="417"/>
        <end position="439"/>
    </location>
</feature>
<comment type="subcellular location">
    <subcellularLocation>
        <location evidence="1">Cell membrane</location>
        <topology evidence="1">Multi-pass membrane protein</topology>
    </subcellularLocation>
</comment>
<dbReference type="Pfam" id="PF00002">
    <property type="entry name" value="7tm_2"/>
    <property type="match status" value="1"/>
</dbReference>
<dbReference type="SUPFAM" id="SSF81321">
    <property type="entry name" value="Family A G protein-coupled receptor-like"/>
    <property type="match status" value="1"/>
</dbReference>
<evidence type="ECO:0000256" key="8">
    <source>
        <dbReference type="ARBA" id="ARBA00023170"/>
    </source>
</evidence>
<organism evidence="15 16">
    <name type="scientific">Erinaceus europaeus</name>
    <name type="common">Western European hedgehog</name>
    <dbReference type="NCBI Taxonomy" id="9365"/>
    <lineage>
        <taxon>Eukaryota</taxon>
        <taxon>Metazoa</taxon>
        <taxon>Chordata</taxon>
        <taxon>Craniata</taxon>
        <taxon>Vertebrata</taxon>
        <taxon>Euteleostomi</taxon>
        <taxon>Mammalia</taxon>
        <taxon>Eutheria</taxon>
        <taxon>Laurasiatheria</taxon>
        <taxon>Eulipotyphla</taxon>
        <taxon>Erinaceidae</taxon>
        <taxon>Erinaceinae</taxon>
        <taxon>Erinaceus</taxon>
    </lineage>
</organism>
<keyword evidence="9" id="KW-0325">Glycoprotein</keyword>
<evidence type="ECO:0000256" key="9">
    <source>
        <dbReference type="ARBA" id="ARBA00023180"/>
    </source>
</evidence>
<comment type="similarity">
    <text evidence="2">Belongs to the G-protein coupled receptor 2 family.</text>
</comment>
<evidence type="ECO:0000256" key="12">
    <source>
        <dbReference type="SAM" id="Phobius"/>
    </source>
</evidence>
<dbReference type="InterPro" id="IPR017981">
    <property type="entry name" value="GPCR_2-like_7TM"/>
</dbReference>
<feature type="transmembrane region" description="Helical" evidence="12">
    <location>
        <begin position="303"/>
        <end position="321"/>
    </location>
</feature>